<reference evidence="1 2" key="1">
    <citation type="journal article" date="2018" name="Environ. Microbiol.">
        <title>Genomes of ubiquitous marine and hypersaline Hydrogenovibrio, Thiomicrorhabdus and Thiomicrospira spp. encode a diversity of mechanisms to sustain chemolithoautotrophy in heterogeneous environments.</title>
        <authorList>
            <person name="Scott K.M."/>
            <person name="Williams J."/>
            <person name="Porter C.M.B."/>
            <person name="Russel S."/>
            <person name="Harmer T.L."/>
            <person name="Paul J.H."/>
            <person name="Antonen K.M."/>
            <person name="Bridges M.K."/>
            <person name="Camper G.J."/>
            <person name="Campla C.K."/>
            <person name="Casella L.G."/>
            <person name="Chase E."/>
            <person name="Conrad J.W."/>
            <person name="Cruz M.C."/>
            <person name="Dunlap D.S."/>
            <person name="Duran L."/>
            <person name="Fahsbender E.M."/>
            <person name="Goldsmith D.B."/>
            <person name="Keeley R.F."/>
            <person name="Kondoff M.R."/>
            <person name="Kussy B.I."/>
            <person name="Lane M.K."/>
            <person name="Lawler S."/>
            <person name="Leigh B.A."/>
            <person name="Lewis C."/>
            <person name="Lostal L.M."/>
            <person name="Marking D."/>
            <person name="Mancera P.A."/>
            <person name="McClenthan E.C."/>
            <person name="McIntyre E.A."/>
            <person name="Mine J.A."/>
            <person name="Modi S."/>
            <person name="Moore B.D."/>
            <person name="Morgan W.A."/>
            <person name="Nelson K.M."/>
            <person name="Nguyen K.N."/>
            <person name="Ogburn N."/>
            <person name="Parrino D.G."/>
            <person name="Pedapudi A.D."/>
            <person name="Pelham R.P."/>
            <person name="Preece A.M."/>
            <person name="Rampersad E.A."/>
            <person name="Richardson J.C."/>
            <person name="Rodgers C.M."/>
            <person name="Schaffer B.L."/>
            <person name="Sheridan N.E."/>
            <person name="Solone M.R."/>
            <person name="Staley Z.R."/>
            <person name="Tabuchi M."/>
            <person name="Waide R.J."/>
            <person name="Wanjugi P.W."/>
            <person name="Young S."/>
            <person name="Clum A."/>
            <person name="Daum C."/>
            <person name="Huntemann M."/>
            <person name="Ivanova N."/>
            <person name="Kyrpides N."/>
            <person name="Mikhailova N."/>
            <person name="Palaniappan K."/>
            <person name="Pillay M."/>
            <person name="Reddy T.B.K."/>
            <person name="Shapiro N."/>
            <person name="Stamatis D."/>
            <person name="Varghese N."/>
            <person name="Woyke T."/>
            <person name="Boden R."/>
            <person name="Freyermuth S.K."/>
            <person name="Kerfeld C.A."/>
        </authorList>
    </citation>
    <scope>NUCLEOTIDE SEQUENCE [LARGE SCALE GENOMIC DNA]</scope>
    <source>
        <strain evidence="1 2">JR-2</strain>
    </source>
</reference>
<keyword evidence="2" id="KW-1185">Reference proteome</keyword>
<organism evidence="1 2">
    <name type="scientific">Hydrogenovibrio thermophilus</name>
    <dbReference type="NCBI Taxonomy" id="265883"/>
    <lineage>
        <taxon>Bacteria</taxon>
        <taxon>Pseudomonadati</taxon>
        <taxon>Pseudomonadota</taxon>
        <taxon>Gammaproteobacteria</taxon>
        <taxon>Thiotrichales</taxon>
        <taxon>Piscirickettsiaceae</taxon>
        <taxon>Hydrogenovibrio</taxon>
    </lineage>
</organism>
<evidence type="ECO:0000313" key="2">
    <source>
        <dbReference type="Proteomes" id="UP000285478"/>
    </source>
</evidence>
<dbReference type="KEGG" id="htr:EPV75_01520"/>
<gene>
    <name evidence="1" type="ORF">EPV75_01520</name>
</gene>
<dbReference type="RefSeq" id="WP_128384245.1">
    <property type="nucleotide sequence ID" value="NZ_CP035033.1"/>
</dbReference>
<dbReference type="EMBL" id="CP035033">
    <property type="protein sequence ID" value="QAB14441.1"/>
    <property type="molecule type" value="Genomic_DNA"/>
</dbReference>
<dbReference type="Proteomes" id="UP000285478">
    <property type="component" value="Chromosome"/>
</dbReference>
<name>A0A410H191_9GAMM</name>
<proteinExistence type="predicted"/>
<evidence type="ECO:0000313" key="1">
    <source>
        <dbReference type="EMBL" id="QAB14441.1"/>
    </source>
</evidence>
<accession>A0A410H191</accession>
<dbReference type="AlphaFoldDB" id="A0A410H191"/>
<evidence type="ECO:0008006" key="3">
    <source>
        <dbReference type="Google" id="ProtNLM"/>
    </source>
</evidence>
<sequence length="257" mass="29789">MSYNEKNIDLIIQYALLTAGQGDDYLSRRLGPIHLIKYVYLADLYYAQKHNGTSFTGINWQFFHFGPWSFQVNNRIDAATSAILANRHSFDSHFKDEDVVRWEISDDDLLKRMSREVPSEITIKLKNNIRKYSSDTEGLLGFVYQTEPMLNTAPNDYIDFSIYTDQDKVPIEKVMLRFEQISNKKKKAFSQKIKALKLARTFGKKKLIPVTIPRHDEIYNDGINWLDTLAGEEFPTGRLKAQFSTDVWGSDTRKGKQ</sequence>
<protein>
    <recommendedName>
        <fullName evidence="3">DUF4065 domain-containing protein</fullName>
    </recommendedName>
</protein>